<name>A0ACB8DQ49_DERSI</name>
<organism evidence="1 2">
    <name type="scientific">Dermacentor silvarum</name>
    <name type="common">Tick</name>
    <dbReference type="NCBI Taxonomy" id="543639"/>
    <lineage>
        <taxon>Eukaryota</taxon>
        <taxon>Metazoa</taxon>
        <taxon>Ecdysozoa</taxon>
        <taxon>Arthropoda</taxon>
        <taxon>Chelicerata</taxon>
        <taxon>Arachnida</taxon>
        <taxon>Acari</taxon>
        <taxon>Parasitiformes</taxon>
        <taxon>Ixodida</taxon>
        <taxon>Ixodoidea</taxon>
        <taxon>Ixodidae</taxon>
        <taxon>Rhipicephalinae</taxon>
        <taxon>Dermacentor</taxon>
    </lineage>
</organism>
<evidence type="ECO:0000313" key="2">
    <source>
        <dbReference type="Proteomes" id="UP000821865"/>
    </source>
</evidence>
<dbReference type="EMBL" id="CM023479">
    <property type="protein sequence ID" value="KAH7974667.1"/>
    <property type="molecule type" value="Genomic_DNA"/>
</dbReference>
<sequence length="171" mass="20153">MCITRKLQLTLAILKPDVCKIPMKLEAVRQVILENDFIFVKSKMGSYTREQMEKFYAEHQGKFFFERLASFMSSGPLSVHVLAKENGIKEWRTLLGPTQVFRFGLTDTRNAGHGSDSEESARREIGFFFPEFDQDMWYLNEEQRWRRAKLVFDLERCEHVVVDEEEQQCNT</sequence>
<protein>
    <submittedName>
        <fullName evidence="1">Uncharacterized protein</fullName>
    </submittedName>
</protein>
<proteinExistence type="predicted"/>
<gene>
    <name evidence="1" type="ORF">HPB49_018034</name>
</gene>
<dbReference type="Proteomes" id="UP000821865">
    <property type="component" value="Chromosome 10"/>
</dbReference>
<comment type="caution">
    <text evidence="1">The sequence shown here is derived from an EMBL/GenBank/DDBJ whole genome shotgun (WGS) entry which is preliminary data.</text>
</comment>
<reference evidence="1" key="1">
    <citation type="submission" date="2020-05" db="EMBL/GenBank/DDBJ databases">
        <title>Large-scale comparative analyses of tick genomes elucidate their genetic diversity and vector capacities.</title>
        <authorList>
            <person name="Jia N."/>
            <person name="Wang J."/>
            <person name="Shi W."/>
            <person name="Du L."/>
            <person name="Sun Y."/>
            <person name="Zhan W."/>
            <person name="Jiang J."/>
            <person name="Wang Q."/>
            <person name="Zhang B."/>
            <person name="Ji P."/>
            <person name="Sakyi L.B."/>
            <person name="Cui X."/>
            <person name="Yuan T."/>
            <person name="Jiang B."/>
            <person name="Yang W."/>
            <person name="Lam T.T.-Y."/>
            <person name="Chang Q."/>
            <person name="Ding S."/>
            <person name="Wang X."/>
            <person name="Zhu J."/>
            <person name="Ruan X."/>
            <person name="Zhao L."/>
            <person name="Wei J."/>
            <person name="Que T."/>
            <person name="Du C."/>
            <person name="Cheng J."/>
            <person name="Dai P."/>
            <person name="Han X."/>
            <person name="Huang E."/>
            <person name="Gao Y."/>
            <person name="Liu J."/>
            <person name="Shao H."/>
            <person name="Ye R."/>
            <person name="Li L."/>
            <person name="Wei W."/>
            <person name="Wang X."/>
            <person name="Wang C."/>
            <person name="Yang T."/>
            <person name="Huo Q."/>
            <person name="Li W."/>
            <person name="Guo W."/>
            <person name="Chen H."/>
            <person name="Zhou L."/>
            <person name="Ni X."/>
            <person name="Tian J."/>
            <person name="Zhou Y."/>
            <person name="Sheng Y."/>
            <person name="Liu T."/>
            <person name="Pan Y."/>
            <person name="Xia L."/>
            <person name="Li J."/>
            <person name="Zhao F."/>
            <person name="Cao W."/>
        </authorList>
    </citation>
    <scope>NUCLEOTIDE SEQUENCE</scope>
    <source>
        <strain evidence="1">Dsil-2018</strain>
    </source>
</reference>
<keyword evidence="2" id="KW-1185">Reference proteome</keyword>
<accession>A0ACB8DQ49</accession>
<evidence type="ECO:0000313" key="1">
    <source>
        <dbReference type="EMBL" id="KAH7974667.1"/>
    </source>
</evidence>